<dbReference type="SUPFAM" id="SSF55874">
    <property type="entry name" value="ATPase domain of HSP90 chaperone/DNA topoisomerase II/histidine kinase"/>
    <property type="match status" value="1"/>
</dbReference>
<dbReference type="EMBL" id="JAABLM010000013">
    <property type="protein sequence ID" value="NBL65660.1"/>
    <property type="molecule type" value="Genomic_DNA"/>
</dbReference>
<dbReference type="RefSeq" id="WP_166537485.1">
    <property type="nucleotide sequence ID" value="NZ_JAABLM010000013.1"/>
</dbReference>
<keyword evidence="5" id="KW-0238">DNA-binding</keyword>
<evidence type="ECO:0000256" key="7">
    <source>
        <dbReference type="SAM" id="Coils"/>
    </source>
</evidence>
<dbReference type="Gene3D" id="3.30.230.10">
    <property type="match status" value="1"/>
</dbReference>
<feature type="coiled-coil region" evidence="7">
    <location>
        <begin position="352"/>
        <end position="379"/>
    </location>
</feature>
<evidence type="ECO:0000259" key="8">
    <source>
        <dbReference type="PROSITE" id="PS50880"/>
    </source>
</evidence>
<comment type="cofactor">
    <cofactor evidence="2">
        <name>Mg(2+)</name>
        <dbReference type="ChEBI" id="CHEBI:18420"/>
    </cofactor>
</comment>
<dbReference type="PANTHER" id="PTHR45866">
    <property type="entry name" value="DNA GYRASE/TOPOISOMERASE SUBUNIT B"/>
    <property type="match status" value="1"/>
</dbReference>
<dbReference type="SUPFAM" id="SSF54211">
    <property type="entry name" value="Ribosomal protein S5 domain 2-like"/>
    <property type="match status" value="1"/>
</dbReference>
<comment type="caution">
    <text evidence="9">The sequence shown here is derived from an EMBL/GenBank/DDBJ whole genome shotgun (WGS) entry which is preliminary data.</text>
</comment>
<dbReference type="Pfam" id="PF00204">
    <property type="entry name" value="DNA_gyraseB"/>
    <property type="match status" value="1"/>
</dbReference>
<dbReference type="InterPro" id="IPR013759">
    <property type="entry name" value="Topo_IIA_B_C"/>
</dbReference>
<keyword evidence="6" id="KW-0413">Isomerase</keyword>
<dbReference type="CDD" id="cd01030">
    <property type="entry name" value="TOPRIM_TopoIIA_like"/>
    <property type="match status" value="1"/>
</dbReference>
<dbReference type="InterPro" id="IPR020568">
    <property type="entry name" value="Ribosomal_Su5_D2-typ_SF"/>
</dbReference>
<dbReference type="InterPro" id="IPR006171">
    <property type="entry name" value="TOPRIM_dom"/>
</dbReference>
<dbReference type="PRINTS" id="PR00418">
    <property type="entry name" value="TPI2FAMILY"/>
</dbReference>
<dbReference type="InterPro" id="IPR036890">
    <property type="entry name" value="HATPase_C_sf"/>
</dbReference>
<reference evidence="10" key="1">
    <citation type="submission" date="2020-01" db="EMBL/GenBank/DDBJ databases">
        <title>Sphingomonas sp. strain CSW-10.</title>
        <authorList>
            <person name="Chen W.-M."/>
        </authorList>
    </citation>
    <scope>NUCLEOTIDE SEQUENCE [LARGE SCALE GENOMIC DNA]</scope>
    <source>
        <strain evidence="10">NST-5</strain>
    </source>
</reference>
<dbReference type="InterPro" id="IPR013506">
    <property type="entry name" value="Topo_IIA_bsu_dom2"/>
</dbReference>
<protein>
    <recommendedName>
        <fullName evidence="3">DNA topoisomerase (ATP-hydrolyzing)</fullName>
        <ecNumber evidence="3">5.6.2.2</ecNumber>
    </recommendedName>
</protein>
<dbReference type="SMART" id="SM00433">
    <property type="entry name" value="TOP2c"/>
    <property type="match status" value="1"/>
</dbReference>
<name>A0ABW9ZC22_9FLAO</name>
<keyword evidence="7" id="KW-0175">Coiled coil</keyword>
<evidence type="ECO:0000313" key="9">
    <source>
        <dbReference type="EMBL" id="NBL65660.1"/>
    </source>
</evidence>
<dbReference type="PRINTS" id="PR01159">
    <property type="entry name" value="DNAGYRASEB"/>
</dbReference>
<dbReference type="CDD" id="cd00822">
    <property type="entry name" value="TopoII_Trans_DNA_gyrase"/>
    <property type="match status" value="1"/>
</dbReference>
<organism evidence="9 10">
    <name type="scientific">Flavobacterium ichthyis</name>
    <dbReference type="NCBI Taxonomy" id="2698827"/>
    <lineage>
        <taxon>Bacteria</taxon>
        <taxon>Pseudomonadati</taxon>
        <taxon>Bacteroidota</taxon>
        <taxon>Flavobacteriia</taxon>
        <taxon>Flavobacteriales</taxon>
        <taxon>Flavobacteriaceae</taxon>
        <taxon>Flavobacterium</taxon>
    </lineage>
</organism>
<evidence type="ECO:0000313" key="10">
    <source>
        <dbReference type="Proteomes" id="UP000798602"/>
    </source>
</evidence>
<dbReference type="Proteomes" id="UP000798602">
    <property type="component" value="Unassembled WGS sequence"/>
</dbReference>
<dbReference type="Pfam" id="PF02518">
    <property type="entry name" value="HATPase_c"/>
    <property type="match status" value="1"/>
</dbReference>
<dbReference type="InterPro" id="IPR001241">
    <property type="entry name" value="Topo_IIA"/>
</dbReference>
<keyword evidence="10" id="KW-1185">Reference proteome</keyword>
<evidence type="ECO:0000256" key="6">
    <source>
        <dbReference type="ARBA" id="ARBA00023235"/>
    </source>
</evidence>
<keyword evidence="4" id="KW-0799">Topoisomerase</keyword>
<evidence type="ECO:0000256" key="1">
    <source>
        <dbReference type="ARBA" id="ARBA00000185"/>
    </source>
</evidence>
<dbReference type="Gene3D" id="3.30.565.10">
    <property type="entry name" value="Histidine kinase-like ATPase, C-terminal domain"/>
    <property type="match status" value="1"/>
</dbReference>
<dbReference type="InterPro" id="IPR014721">
    <property type="entry name" value="Ribsml_uS5_D2-typ_fold_subgr"/>
</dbReference>
<dbReference type="SMART" id="SM00387">
    <property type="entry name" value="HATPase_c"/>
    <property type="match status" value="1"/>
</dbReference>
<dbReference type="SUPFAM" id="SSF56719">
    <property type="entry name" value="Type II DNA topoisomerase"/>
    <property type="match status" value="1"/>
</dbReference>
<dbReference type="PROSITE" id="PS50880">
    <property type="entry name" value="TOPRIM"/>
    <property type="match status" value="1"/>
</dbReference>
<dbReference type="InterPro" id="IPR018522">
    <property type="entry name" value="TopoIIA_CS"/>
</dbReference>
<evidence type="ECO:0000256" key="5">
    <source>
        <dbReference type="ARBA" id="ARBA00023125"/>
    </source>
</evidence>
<evidence type="ECO:0000256" key="4">
    <source>
        <dbReference type="ARBA" id="ARBA00023029"/>
    </source>
</evidence>
<dbReference type="PROSITE" id="PS00177">
    <property type="entry name" value="TOPOISOMERASE_II"/>
    <property type="match status" value="1"/>
</dbReference>
<dbReference type="PANTHER" id="PTHR45866:SF2">
    <property type="entry name" value="DNA TOPOISOMERASE (ATP-HYDROLYZING)"/>
    <property type="match status" value="1"/>
</dbReference>
<dbReference type="EC" id="5.6.2.2" evidence="3"/>
<gene>
    <name evidence="9" type="ORF">GV828_10655</name>
</gene>
<evidence type="ECO:0000256" key="2">
    <source>
        <dbReference type="ARBA" id="ARBA00001946"/>
    </source>
</evidence>
<dbReference type="Gene3D" id="3.40.50.670">
    <property type="match status" value="1"/>
</dbReference>
<proteinExistence type="predicted"/>
<dbReference type="InterPro" id="IPR000565">
    <property type="entry name" value="Topo_IIA_B"/>
</dbReference>
<comment type="catalytic activity">
    <reaction evidence="1">
        <text>ATP-dependent breakage, passage and rejoining of double-stranded DNA.</text>
        <dbReference type="EC" id="5.6.2.2"/>
    </reaction>
</comment>
<dbReference type="InterPro" id="IPR003594">
    <property type="entry name" value="HATPase_dom"/>
</dbReference>
<dbReference type="Pfam" id="PF01751">
    <property type="entry name" value="Toprim"/>
    <property type="match status" value="1"/>
</dbReference>
<evidence type="ECO:0000256" key="3">
    <source>
        <dbReference type="ARBA" id="ARBA00012895"/>
    </source>
</evidence>
<dbReference type="InterPro" id="IPR013760">
    <property type="entry name" value="Topo_IIA-like_dom_sf"/>
</dbReference>
<accession>A0ABW9ZC22</accession>
<sequence length="618" mass="70690">MSEQNQYTEDNIRSLDWREHIRMRPGMYIGKLGDGSSPDDGIYILLKEVIDNCIDEFVMGAGKTIEVSIKDKTVSVRDYGRGIPLGKVVDVVSKMNTGGKYDSKAFKKSVGLNGVGTKAVNALSNYFRVESVRDNQQKAAEFSAGNLTLEEDVQETTKRKGTKVVFVADDTIFKNYKYRNEYVIRMLKNYCYLNTGLTIYYNGEKYFSEYGLKDLLEENIAEEDMVYPIVHLRGEDIEFSLTHSKSQYSEEYHSFVNGQNTTQGGTHLNAFREAVVKTIREFYNKGFEASDIRKSVVAAISVKVEEPVFESQTKTKLGSTDMGPNGPTVRTFIHDFVTTKLDNFLHKNPETAEALLKKILQAERERKELSGIRKLAKERAKKASLHNKKLRDCRVHLPDTKNPRCLESTLFITEGDSASGSITKSRDVNTQAVFSLRGKPLNSYGMTKKIVYENEEFNLLQAALDIEEDYENLRYNNIVIATDADVDGMHIRLLLITFFLQFFPELIKEGHLYILQTPLFRVRNKKETIYCYTEEERVNAIEKLKPKPEITRFKGLGEISPDEFKHFIGDDIRLDPVMLDKATSIETLLEFYMGKNTPDRQDFIINNLKVELDLVEKN</sequence>
<feature type="domain" description="Toprim" evidence="8">
    <location>
        <begin position="408"/>
        <end position="514"/>
    </location>
</feature>